<keyword evidence="5" id="KW-1185">Reference proteome</keyword>
<evidence type="ECO:0000256" key="2">
    <source>
        <dbReference type="ARBA" id="ARBA00023098"/>
    </source>
</evidence>
<protein>
    <submittedName>
        <fullName evidence="4">Alpha/beta fold hydrolase</fullName>
    </submittedName>
</protein>
<dbReference type="GO" id="GO:0016042">
    <property type="term" value="P:lipid catabolic process"/>
    <property type="evidence" value="ECO:0007669"/>
    <property type="project" value="UniProtKB-KW"/>
</dbReference>
<dbReference type="Pfam" id="PF00561">
    <property type="entry name" value="Abhydrolase_1"/>
    <property type="match status" value="1"/>
</dbReference>
<keyword evidence="1" id="KW-0442">Lipid degradation</keyword>
<feature type="domain" description="AB hydrolase-1" evidence="3">
    <location>
        <begin position="28"/>
        <end position="169"/>
    </location>
</feature>
<evidence type="ECO:0000259" key="3">
    <source>
        <dbReference type="Pfam" id="PF00561"/>
    </source>
</evidence>
<dbReference type="InterPro" id="IPR000073">
    <property type="entry name" value="AB_hydrolase_1"/>
</dbReference>
<proteinExistence type="predicted"/>
<name>A0A502KR58_9GAMM</name>
<comment type="caution">
    <text evidence="4">The sequence shown here is derived from an EMBL/GenBank/DDBJ whole genome shotgun (WGS) entry which is preliminary data.</text>
</comment>
<accession>A0A502KR58</accession>
<evidence type="ECO:0000313" key="5">
    <source>
        <dbReference type="Proteomes" id="UP000315303"/>
    </source>
</evidence>
<reference evidence="4 5" key="1">
    <citation type="submission" date="2019-01" db="EMBL/GenBank/DDBJ databases">
        <title>Litorilituus lipolytica sp. nov., isolated from intertidal sand of the Yellow Sea in China.</title>
        <authorList>
            <person name="Liu A."/>
        </authorList>
    </citation>
    <scope>NUCLEOTIDE SEQUENCE [LARGE SCALE GENOMIC DNA]</scope>
    <source>
        <strain evidence="4 5">RZ04</strain>
    </source>
</reference>
<dbReference type="PANTHER" id="PTHR11005">
    <property type="entry name" value="LYSOSOMAL ACID LIPASE-RELATED"/>
    <property type="match status" value="1"/>
</dbReference>
<keyword evidence="4" id="KW-0378">Hydrolase</keyword>
<dbReference type="Gene3D" id="3.40.50.1820">
    <property type="entry name" value="alpha/beta hydrolase"/>
    <property type="match status" value="1"/>
</dbReference>
<keyword evidence="2" id="KW-0443">Lipid metabolism</keyword>
<dbReference type="AlphaFoldDB" id="A0A502KR58"/>
<dbReference type="Proteomes" id="UP000315303">
    <property type="component" value="Unassembled WGS sequence"/>
</dbReference>
<dbReference type="OrthoDB" id="5758827at2"/>
<evidence type="ECO:0000256" key="1">
    <source>
        <dbReference type="ARBA" id="ARBA00022963"/>
    </source>
</evidence>
<dbReference type="InterPro" id="IPR029058">
    <property type="entry name" value="AB_hydrolase_fold"/>
</dbReference>
<dbReference type="GO" id="GO:0016787">
    <property type="term" value="F:hydrolase activity"/>
    <property type="evidence" value="ECO:0007669"/>
    <property type="project" value="UniProtKB-KW"/>
</dbReference>
<gene>
    <name evidence="4" type="ORF">EPA86_15350</name>
</gene>
<organism evidence="4 5">
    <name type="scientific">Litorilituus lipolyticus</name>
    <dbReference type="NCBI Taxonomy" id="2491017"/>
    <lineage>
        <taxon>Bacteria</taxon>
        <taxon>Pseudomonadati</taxon>
        <taxon>Pseudomonadota</taxon>
        <taxon>Gammaproteobacteria</taxon>
        <taxon>Alteromonadales</taxon>
        <taxon>Colwelliaceae</taxon>
        <taxon>Litorilituus</taxon>
    </lineage>
</organism>
<dbReference type="EMBL" id="SAWY01000038">
    <property type="protein sequence ID" value="TPH12799.1"/>
    <property type="molecule type" value="Genomic_DNA"/>
</dbReference>
<dbReference type="SUPFAM" id="SSF53474">
    <property type="entry name" value="alpha/beta-Hydrolases"/>
    <property type="match status" value="1"/>
</dbReference>
<sequence length="294" mass="33715">MNQDSLFIPSGHHQLHLRHIYKHKGGVPVLMLHGSIENGKIFYTEKGKGLGCYLAEQGFDVYIADFRGKGKSLPPIHEDTNHGQYEMITEDVPELLNYVNNITQQKVHIICHSWGGVVLTSSLIRYPNLVDLVASKLCFGTKRSIRIRSFEKLIKLDLLWNKFLPHLARKTGFIDAEKLKFGADSETLSFLQQSSQWINKGEWHDPIDKYDYSGQVSQVNWPATWHITGIKDSLLGNARDVRGFIDEYNKDSKFNLLAKKNGNKLDYDHINILTHPEAINDHFPDIVNWLNQHT</sequence>
<dbReference type="RefSeq" id="WP_140605171.1">
    <property type="nucleotide sequence ID" value="NZ_SAWY01000038.1"/>
</dbReference>
<evidence type="ECO:0000313" key="4">
    <source>
        <dbReference type="EMBL" id="TPH12799.1"/>
    </source>
</evidence>